<keyword evidence="7" id="KW-1185">Reference proteome</keyword>
<dbReference type="GO" id="GO:0004016">
    <property type="term" value="F:adenylate cyclase activity"/>
    <property type="evidence" value="ECO:0007669"/>
    <property type="project" value="TreeGrafter"/>
</dbReference>
<dbReference type="PANTHER" id="PTHR16305:SF35">
    <property type="entry name" value="TRANSCRIPTIONAL ACTIVATOR DOMAIN"/>
    <property type="match status" value="1"/>
</dbReference>
<reference evidence="6 7" key="1">
    <citation type="submission" date="2021-01" db="EMBL/GenBank/DDBJ databases">
        <title>Whole genome shotgun sequence of Planotetraspora mira NBRC 15435.</title>
        <authorList>
            <person name="Komaki H."/>
            <person name="Tamura T."/>
        </authorList>
    </citation>
    <scope>NUCLEOTIDE SEQUENCE [LARGE SCALE GENOMIC DNA]</scope>
    <source>
        <strain evidence="6 7">NBRC 15435</strain>
    </source>
</reference>
<dbReference type="GO" id="GO:0005737">
    <property type="term" value="C:cytoplasm"/>
    <property type="evidence" value="ECO:0007669"/>
    <property type="project" value="TreeGrafter"/>
</dbReference>
<comment type="caution">
    <text evidence="6">The sequence shown here is derived from an EMBL/GenBank/DDBJ whole genome shotgun (WGS) entry which is preliminary data.</text>
</comment>
<evidence type="ECO:0000313" key="6">
    <source>
        <dbReference type="EMBL" id="GII28997.1"/>
    </source>
</evidence>
<dbReference type="InterPro" id="IPR041664">
    <property type="entry name" value="AAA_16"/>
</dbReference>
<dbReference type="Gene3D" id="1.25.40.10">
    <property type="entry name" value="Tetratricopeptide repeat domain"/>
    <property type="match status" value="1"/>
</dbReference>
<gene>
    <name evidence="6" type="ORF">Pmi06nite_24390</name>
</gene>
<feature type="domain" description="HTH luxR-type" evidence="5">
    <location>
        <begin position="843"/>
        <end position="908"/>
    </location>
</feature>
<dbReference type="SUPFAM" id="SSF48452">
    <property type="entry name" value="TPR-like"/>
    <property type="match status" value="1"/>
</dbReference>
<evidence type="ECO:0000256" key="1">
    <source>
        <dbReference type="ARBA" id="ARBA00022741"/>
    </source>
</evidence>
<evidence type="ECO:0000313" key="7">
    <source>
        <dbReference type="Proteomes" id="UP000650628"/>
    </source>
</evidence>
<dbReference type="PANTHER" id="PTHR16305">
    <property type="entry name" value="TESTICULAR SOLUBLE ADENYLYL CYCLASE"/>
    <property type="match status" value="1"/>
</dbReference>
<dbReference type="GO" id="GO:0006355">
    <property type="term" value="P:regulation of DNA-templated transcription"/>
    <property type="evidence" value="ECO:0007669"/>
    <property type="project" value="InterPro"/>
</dbReference>
<dbReference type="Gene3D" id="1.10.10.10">
    <property type="entry name" value="Winged helix-like DNA-binding domain superfamily/Winged helix DNA-binding domain"/>
    <property type="match status" value="1"/>
</dbReference>
<dbReference type="InterPro" id="IPR000792">
    <property type="entry name" value="Tscrpt_reg_LuxR_C"/>
</dbReference>
<dbReference type="InterPro" id="IPR011990">
    <property type="entry name" value="TPR-like_helical_dom_sf"/>
</dbReference>
<dbReference type="Pfam" id="PF13191">
    <property type="entry name" value="AAA_16"/>
    <property type="match status" value="1"/>
</dbReference>
<protein>
    <submittedName>
        <fullName evidence="6">LuxR family transcriptional regulator</fullName>
    </submittedName>
</protein>
<evidence type="ECO:0000256" key="4">
    <source>
        <dbReference type="SAM" id="MobiDB-lite"/>
    </source>
</evidence>
<evidence type="ECO:0000256" key="3">
    <source>
        <dbReference type="SAM" id="Coils"/>
    </source>
</evidence>
<accession>A0A8J3TNC8</accession>
<sequence length="929" mass="99426">MARALRAAAEGRGGVLLVEGQMGMGKSRLLHEAAEVAEHTGFAVLRGTADELSQMMPLMPLISALGESPHALLTGMAVSDVLDLRLLMTEQLRSRLEGRAAQGPVLVTLDDLHWADSTTMLALRTLAADLASYPLVWMLALARGSGDDPPRLDRLFEALERDGATPVRLGPLTDDAVAQIVEDVLQASPGPDVLALSGATGGNPFLLVELLGKINEEGAVQIDGGHARLAWAELPWVRAITRKRLDGLSATTRHMLQVAAILGRSFAVHDLAEMLGEPASRLLPALEEATAAGVLVPSGDLLAFRHDLLRQAVTDAVLPPVRLALRRQAGEMLLNRGGSTVPAAAHLVHSARPGDTRALDGLDRAAREVLCASPQTAADLALRALELTPDDDSHRLARTAAAVDALTVTGRLAEAADLVREALATLPDAKSVELRCKLAIIMLLGGQPGESLAEAEIALAQPDLPPDLSGVVELSWFKALIALNEFKRGEERAVAVLADPVRSSDARVGALLLLGHLNFLDGHVEAGLDQLREAVVIASEGSISARLTHPRLLLARILTCMQRVEEAETNIQAAEEEVRGEGHTPYAANPAFFRARLRLVAGRMDDASVEAQTGLSLAEEFGTHAFELFGYAVLAIVAVRTGDIAAATRHIESYRSEQAALGLRFGSLWGLWALALFAEATGGPGAAKEMLESADRTRRMWLLVVEPPSAAWMTRIALMTGDRETAEEVVEAAERLKRDNPGFPVLAAAADHARGLLDGDSARLSRAAASYRDPWSRASASEDLGALLGSTAGAPDTDAAVLCLEQSLEGYERVGALRDVARVRARLRQLGVRRRHWTYSERPSTGWGSLTETEGTVASLVAHGLTNRQVATRMFLSPHTVSFHLRQVFRKLGIGSRVELARLAAELAPEENEVPTPSSPDRARRPRPR</sequence>
<evidence type="ECO:0000256" key="2">
    <source>
        <dbReference type="ARBA" id="ARBA00022840"/>
    </source>
</evidence>
<dbReference type="InterPro" id="IPR036388">
    <property type="entry name" value="WH-like_DNA-bd_sf"/>
</dbReference>
<dbReference type="AlphaFoldDB" id="A0A8J3TNC8"/>
<organism evidence="6 7">
    <name type="scientific">Planotetraspora mira</name>
    <dbReference type="NCBI Taxonomy" id="58121"/>
    <lineage>
        <taxon>Bacteria</taxon>
        <taxon>Bacillati</taxon>
        <taxon>Actinomycetota</taxon>
        <taxon>Actinomycetes</taxon>
        <taxon>Streptosporangiales</taxon>
        <taxon>Streptosporangiaceae</taxon>
        <taxon>Planotetraspora</taxon>
    </lineage>
</organism>
<dbReference type="SUPFAM" id="SSF46894">
    <property type="entry name" value="C-terminal effector domain of the bipartite response regulators"/>
    <property type="match status" value="1"/>
</dbReference>
<dbReference type="PRINTS" id="PR00038">
    <property type="entry name" value="HTHLUXR"/>
</dbReference>
<dbReference type="EMBL" id="BOOO01000013">
    <property type="protein sequence ID" value="GII28997.1"/>
    <property type="molecule type" value="Genomic_DNA"/>
</dbReference>
<feature type="coiled-coil region" evidence="3">
    <location>
        <begin position="557"/>
        <end position="584"/>
    </location>
</feature>
<dbReference type="SMART" id="SM00421">
    <property type="entry name" value="HTH_LUXR"/>
    <property type="match status" value="1"/>
</dbReference>
<dbReference type="Proteomes" id="UP000650628">
    <property type="component" value="Unassembled WGS sequence"/>
</dbReference>
<dbReference type="CDD" id="cd06170">
    <property type="entry name" value="LuxR_C_like"/>
    <property type="match status" value="1"/>
</dbReference>
<keyword evidence="2" id="KW-0067">ATP-binding</keyword>
<dbReference type="InterPro" id="IPR027417">
    <property type="entry name" value="P-loop_NTPase"/>
</dbReference>
<dbReference type="GO" id="GO:0003677">
    <property type="term" value="F:DNA binding"/>
    <property type="evidence" value="ECO:0007669"/>
    <property type="project" value="InterPro"/>
</dbReference>
<keyword evidence="1" id="KW-0547">Nucleotide-binding</keyword>
<dbReference type="GO" id="GO:0005524">
    <property type="term" value="F:ATP binding"/>
    <property type="evidence" value="ECO:0007669"/>
    <property type="project" value="UniProtKB-KW"/>
</dbReference>
<dbReference type="SUPFAM" id="SSF52540">
    <property type="entry name" value="P-loop containing nucleoside triphosphate hydrolases"/>
    <property type="match status" value="1"/>
</dbReference>
<keyword evidence="3" id="KW-0175">Coiled coil</keyword>
<evidence type="ECO:0000259" key="5">
    <source>
        <dbReference type="PROSITE" id="PS50043"/>
    </source>
</evidence>
<dbReference type="Pfam" id="PF00196">
    <property type="entry name" value="GerE"/>
    <property type="match status" value="1"/>
</dbReference>
<dbReference type="InterPro" id="IPR016032">
    <property type="entry name" value="Sig_transdc_resp-reg_C-effctor"/>
</dbReference>
<dbReference type="PROSITE" id="PS50043">
    <property type="entry name" value="HTH_LUXR_2"/>
    <property type="match status" value="1"/>
</dbReference>
<proteinExistence type="predicted"/>
<name>A0A8J3TNC8_9ACTN</name>
<feature type="region of interest" description="Disordered" evidence="4">
    <location>
        <begin position="907"/>
        <end position="929"/>
    </location>
</feature>